<dbReference type="InterPro" id="IPR052556">
    <property type="entry name" value="PolySynth_Transporter"/>
</dbReference>
<evidence type="ECO:0000256" key="2">
    <source>
        <dbReference type="ARBA" id="ARBA00022692"/>
    </source>
</evidence>
<dbReference type="AlphaFoldDB" id="A0AB35BZS0"/>
<feature type="transmembrane region" description="Helical" evidence="5">
    <location>
        <begin position="207"/>
        <end position="224"/>
    </location>
</feature>
<name>A0AB35BZS0_9GAMM</name>
<keyword evidence="4 5" id="KW-0472">Membrane</keyword>
<sequence length="403" mass="45300">MKSTLLKESSIYLGGELISKALPFLLLPYLTRALGTEGFGELSYYMVWLALISIGMSMSQEGAIARYYYFYGRRALPMVMWAGYLMSGVVALILMIIAISYGSAVGIYLTLIALLQTALGVQLSLRQCQRQSVAYITIQSLFSLSNVALTLFFLHVWQPTATLVNDRLLAMLLANGIAFMVAIRWSRQTLNMRIRPSFRQLRLGLQYILAFGVPLIFHHLSFFVKGQVDRFFIYQHYESSELGVYSAGVQLAAILPILLMAVNKALLPHFYGSLKRNQAAVRAKLPRYFVISLGGVCLPAMIAAALPNSLYLWFLGEHYGESQYYTVFYLLGYGLTVPYLIVVNYLFYLGLNKQIAAGSLISAVVYLGLLLIFGQFSMQWIPFALIFSNLFLIGYLVRCVKKH</sequence>
<feature type="transmembrane region" description="Helical" evidence="5">
    <location>
        <begin position="168"/>
        <end position="186"/>
    </location>
</feature>
<evidence type="ECO:0000313" key="6">
    <source>
        <dbReference type="EMBL" id="MBS7824750.1"/>
    </source>
</evidence>
<comment type="caution">
    <text evidence="6">The sequence shown here is derived from an EMBL/GenBank/DDBJ whole genome shotgun (WGS) entry which is preliminary data.</text>
</comment>
<evidence type="ECO:0000256" key="1">
    <source>
        <dbReference type="ARBA" id="ARBA00004141"/>
    </source>
</evidence>
<keyword evidence="2 5" id="KW-0812">Transmembrane</keyword>
<gene>
    <name evidence="6" type="ORF">J7561_05970</name>
</gene>
<evidence type="ECO:0000256" key="4">
    <source>
        <dbReference type="ARBA" id="ARBA00023136"/>
    </source>
</evidence>
<comment type="subcellular location">
    <subcellularLocation>
        <location evidence="1">Membrane</location>
        <topology evidence="1">Multi-pass membrane protein</topology>
    </subcellularLocation>
</comment>
<feature type="transmembrane region" description="Helical" evidence="5">
    <location>
        <begin position="105"/>
        <end position="125"/>
    </location>
</feature>
<dbReference type="InterPro" id="IPR002797">
    <property type="entry name" value="Polysacc_synth"/>
</dbReference>
<accession>A0AB35BZS0</accession>
<feature type="transmembrane region" description="Helical" evidence="5">
    <location>
        <begin position="132"/>
        <end position="156"/>
    </location>
</feature>
<evidence type="ECO:0000313" key="7">
    <source>
        <dbReference type="Proteomes" id="UP000680020"/>
    </source>
</evidence>
<feature type="transmembrane region" description="Helical" evidence="5">
    <location>
        <begin position="326"/>
        <end position="348"/>
    </location>
</feature>
<feature type="transmembrane region" description="Helical" evidence="5">
    <location>
        <begin position="244"/>
        <end position="267"/>
    </location>
</feature>
<proteinExistence type="predicted"/>
<feature type="transmembrane region" description="Helical" evidence="5">
    <location>
        <begin position="355"/>
        <end position="374"/>
    </location>
</feature>
<dbReference type="GO" id="GO:0016020">
    <property type="term" value="C:membrane"/>
    <property type="evidence" value="ECO:0007669"/>
    <property type="project" value="UniProtKB-SubCell"/>
</dbReference>
<feature type="transmembrane region" description="Helical" evidence="5">
    <location>
        <begin position="79"/>
        <end position="99"/>
    </location>
</feature>
<dbReference type="PANTHER" id="PTHR43424">
    <property type="entry name" value="LOCUS PUTATIVE PROTEIN 1-RELATED"/>
    <property type="match status" value="1"/>
</dbReference>
<evidence type="ECO:0000256" key="5">
    <source>
        <dbReference type="SAM" id="Phobius"/>
    </source>
</evidence>
<feature type="transmembrane region" description="Helical" evidence="5">
    <location>
        <begin position="380"/>
        <end position="397"/>
    </location>
</feature>
<dbReference type="EMBL" id="JAGIBU010000004">
    <property type="protein sequence ID" value="MBS7824750.1"/>
    <property type="molecule type" value="Genomic_DNA"/>
</dbReference>
<reference evidence="6" key="1">
    <citation type="submission" date="2021-03" db="EMBL/GenBank/DDBJ databases">
        <title>Identification and antibiotic profiling of Wohlfahrtiimonas chitiniclastica, an underestimated human pathogen.</title>
        <authorList>
            <person name="Kopf A."/>
            <person name="Bunk B."/>
            <person name="Coldewey S."/>
            <person name="Gunzer F."/>
            <person name="Riedel T."/>
            <person name="Schroettner P."/>
        </authorList>
    </citation>
    <scope>NUCLEOTIDE SEQUENCE</scope>
    <source>
        <strain evidence="6">DSM 100917</strain>
    </source>
</reference>
<keyword evidence="3 5" id="KW-1133">Transmembrane helix</keyword>
<dbReference type="PANTHER" id="PTHR43424:SF1">
    <property type="entry name" value="LOCUS PUTATIVE PROTEIN 1-RELATED"/>
    <property type="match status" value="1"/>
</dbReference>
<evidence type="ECO:0000256" key="3">
    <source>
        <dbReference type="ARBA" id="ARBA00022989"/>
    </source>
</evidence>
<dbReference type="RefSeq" id="WP_213403929.1">
    <property type="nucleotide sequence ID" value="NZ_JAGIBT010000005.1"/>
</dbReference>
<protein>
    <submittedName>
        <fullName evidence="6">Oligosaccharide flippase family protein</fullName>
    </submittedName>
</protein>
<dbReference type="Pfam" id="PF01943">
    <property type="entry name" value="Polysacc_synt"/>
    <property type="match status" value="1"/>
</dbReference>
<feature type="transmembrane region" description="Helical" evidence="5">
    <location>
        <begin position="288"/>
        <end position="314"/>
    </location>
</feature>
<dbReference type="Proteomes" id="UP000680020">
    <property type="component" value="Unassembled WGS sequence"/>
</dbReference>
<organism evidence="6 7">
    <name type="scientific">Wohlfahrtiimonas chitiniclastica</name>
    <dbReference type="NCBI Taxonomy" id="400946"/>
    <lineage>
        <taxon>Bacteria</taxon>
        <taxon>Pseudomonadati</taxon>
        <taxon>Pseudomonadota</taxon>
        <taxon>Gammaproteobacteria</taxon>
        <taxon>Cardiobacteriales</taxon>
        <taxon>Ignatzschineriaceae</taxon>
        <taxon>Wohlfahrtiimonas</taxon>
    </lineage>
</organism>